<feature type="transmembrane region" description="Helical" evidence="10">
    <location>
        <begin position="96"/>
        <end position="122"/>
    </location>
</feature>
<evidence type="ECO:0000313" key="13">
    <source>
        <dbReference type="Proteomes" id="UP001152320"/>
    </source>
</evidence>
<feature type="transmembrane region" description="Helical" evidence="10">
    <location>
        <begin position="143"/>
        <end position="167"/>
    </location>
</feature>
<evidence type="ECO:0000259" key="11">
    <source>
        <dbReference type="PROSITE" id="PS50262"/>
    </source>
</evidence>
<feature type="transmembrane region" description="Helical" evidence="10">
    <location>
        <begin position="179"/>
        <end position="208"/>
    </location>
</feature>
<sequence>MSANESNCSAKNLDVEYTLSDLQAIFVLCGYGIVSMTALIGNSLVILTYISSKNVRKLPFNTYVLNLSIADTSVSTFNIPYHILTILRPGVEQESRYLSFCVFFLGYTFSFTSVFTVILMCFDRYKLISNPTVYQMTSTVGSNIIKTAIIWLWASFNTCLLIAVRIFLRKRDSSCGANILYTICLVTGTIFIPLASLAVLNFLIVVKLQSHLTQMRRMMSFRKRVSQEEPNMTMQNLHEAKDNTYSAKIKESQFRLSCGVNLNVKRTDGSYEGKSTDVIINNSDCKFRTNIPIFPSNLTTIAASTTQSNRLHKRVPFHHGSKQNAGKAAKNVIVFVSIYLVCWFPSHMHILIKAFRELPLYDARNVVQHAHFIVLYTNSAINPFLYAAMGMRFQTAMKKLFCG</sequence>
<evidence type="ECO:0000256" key="6">
    <source>
        <dbReference type="ARBA" id="ARBA00023136"/>
    </source>
</evidence>
<dbReference type="AlphaFoldDB" id="A0A9Q1CES3"/>
<evidence type="ECO:0000256" key="2">
    <source>
        <dbReference type="ARBA" id="ARBA00022475"/>
    </source>
</evidence>
<name>A0A9Q1CES3_HOLLE</name>
<feature type="domain" description="G-protein coupled receptors family 1 profile" evidence="11">
    <location>
        <begin position="41"/>
        <end position="386"/>
    </location>
</feature>
<keyword evidence="3 9" id="KW-0812">Transmembrane</keyword>
<dbReference type="GO" id="GO:0007268">
    <property type="term" value="P:chemical synaptic transmission"/>
    <property type="evidence" value="ECO:0007669"/>
    <property type="project" value="TreeGrafter"/>
</dbReference>
<dbReference type="SUPFAM" id="SSF81321">
    <property type="entry name" value="Family A G protein-coupled receptor-like"/>
    <property type="match status" value="1"/>
</dbReference>
<dbReference type="PRINTS" id="PR00237">
    <property type="entry name" value="GPCRRHODOPSN"/>
</dbReference>
<dbReference type="GO" id="GO:0030425">
    <property type="term" value="C:dendrite"/>
    <property type="evidence" value="ECO:0007669"/>
    <property type="project" value="TreeGrafter"/>
</dbReference>
<dbReference type="Pfam" id="PF00001">
    <property type="entry name" value="7tm_1"/>
    <property type="match status" value="1"/>
</dbReference>
<dbReference type="GO" id="GO:0045202">
    <property type="term" value="C:synapse"/>
    <property type="evidence" value="ECO:0007669"/>
    <property type="project" value="GOC"/>
</dbReference>
<keyword evidence="4 10" id="KW-1133">Transmembrane helix</keyword>
<reference evidence="12" key="1">
    <citation type="submission" date="2021-10" db="EMBL/GenBank/DDBJ databases">
        <title>Tropical sea cucumber genome reveals ecological adaptation and Cuvierian tubules defense mechanism.</title>
        <authorList>
            <person name="Chen T."/>
        </authorList>
    </citation>
    <scope>NUCLEOTIDE SEQUENCE</scope>
    <source>
        <strain evidence="12">Nanhai2018</strain>
        <tissue evidence="12">Muscle</tissue>
    </source>
</reference>
<feature type="transmembrane region" description="Helical" evidence="10">
    <location>
        <begin position="372"/>
        <end position="389"/>
    </location>
</feature>
<feature type="transmembrane region" description="Helical" evidence="10">
    <location>
        <begin position="63"/>
        <end position="84"/>
    </location>
</feature>
<accession>A0A9Q1CES3</accession>
<evidence type="ECO:0000256" key="5">
    <source>
        <dbReference type="ARBA" id="ARBA00023040"/>
    </source>
</evidence>
<feature type="transmembrane region" description="Helical" evidence="10">
    <location>
        <begin position="332"/>
        <end position="352"/>
    </location>
</feature>
<comment type="subcellular location">
    <subcellularLocation>
        <location evidence="1">Cell membrane</location>
        <topology evidence="1">Multi-pass membrane protein</topology>
    </subcellularLocation>
</comment>
<evidence type="ECO:0000256" key="3">
    <source>
        <dbReference type="ARBA" id="ARBA00022692"/>
    </source>
</evidence>
<evidence type="ECO:0000256" key="10">
    <source>
        <dbReference type="SAM" id="Phobius"/>
    </source>
</evidence>
<evidence type="ECO:0000256" key="9">
    <source>
        <dbReference type="RuleBase" id="RU000688"/>
    </source>
</evidence>
<protein>
    <submittedName>
        <fullName evidence="12">Tyramine receptor Ser-2</fullName>
    </submittedName>
</protein>
<comment type="caution">
    <text evidence="12">The sequence shown here is derived from an EMBL/GenBank/DDBJ whole genome shotgun (WGS) entry which is preliminary data.</text>
</comment>
<dbReference type="Proteomes" id="UP001152320">
    <property type="component" value="Chromosome 4"/>
</dbReference>
<evidence type="ECO:0000256" key="7">
    <source>
        <dbReference type="ARBA" id="ARBA00023170"/>
    </source>
</evidence>
<dbReference type="InterPro" id="IPR017452">
    <property type="entry name" value="GPCR_Rhodpsn_7TM"/>
</dbReference>
<dbReference type="EMBL" id="JAIZAY010000004">
    <property type="protein sequence ID" value="KAJ8043997.1"/>
    <property type="molecule type" value="Genomic_DNA"/>
</dbReference>
<dbReference type="InterPro" id="IPR000276">
    <property type="entry name" value="GPCR_Rhodpsn"/>
</dbReference>
<evidence type="ECO:0000313" key="12">
    <source>
        <dbReference type="EMBL" id="KAJ8043997.1"/>
    </source>
</evidence>
<dbReference type="GO" id="GO:0005886">
    <property type="term" value="C:plasma membrane"/>
    <property type="evidence" value="ECO:0007669"/>
    <property type="project" value="UniProtKB-SubCell"/>
</dbReference>
<evidence type="ECO:0000256" key="1">
    <source>
        <dbReference type="ARBA" id="ARBA00004651"/>
    </source>
</evidence>
<gene>
    <name evidence="12" type="ORF">HOLleu_11331</name>
</gene>
<comment type="similarity">
    <text evidence="9">Belongs to the G-protein coupled receptor 1 family.</text>
</comment>
<dbReference type="GO" id="GO:0004993">
    <property type="term" value="F:G protein-coupled serotonin receptor activity"/>
    <property type="evidence" value="ECO:0007669"/>
    <property type="project" value="TreeGrafter"/>
</dbReference>
<keyword evidence="2" id="KW-1003">Cell membrane</keyword>
<dbReference type="GO" id="GO:0007187">
    <property type="term" value="P:G protein-coupled receptor signaling pathway, coupled to cyclic nucleotide second messenger"/>
    <property type="evidence" value="ECO:0007669"/>
    <property type="project" value="TreeGrafter"/>
</dbReference>
<dbReference type="OrthoDB" id="10042731at2759"/>
<feature type="transmembrane region" description="Helical" evidence="10">
    <location>
        <begin position="24"/>
        <end position="51"/>
    </location>
</feature>
<keyword evidence="6 10" id="KW-0472">Membrane</keyword>
<keyword evidence="8 9" id="KW-0807">Transducer</keyword>
<organism evidence="12 13">
    <name type="scientific">Holothuria leucospilota</name>
    <name type="common">Black long sea cucumber</name>
    <name type="synonym">Mertensiothuria leucospilota</name>
    <dbReference type="NCBI Taxonomy" id="206669"/>
    <lineage>
        <taxon>Eukaryota</taxon>
        <taxon>Metazoa</taxon>
        <taxon>Echinodermata</taxon>
        <taxon>Eleutherozoa</taxon>
        <taxon>Echinozoa</taxon>
        <taxon>Holothuroidea</taxon>
        <taxon>Aspidochirotacea</taxon>
        <taxon>Aspidochirotida</taxon>
        <taxon>Holothuriidae</taxon>
        <taxon>Holothuria</taxon>
    </lineage>
</organism>
<dbReference type="GO" id="GO:0030594">
    <property type="term" value="F:neurotransmitter receptor activity"/>
    <property type="evidence" value="ECO:0007669"/>
    <property type="project" value="TreeGrafter"/>
</dbReference>
<proteinExistence type="inferred from homology"/>
<keyword evidence="7 9" id="KW-0675">Receptor</keyword>
<keyword evidence="5 9" id="KW-0297">G-protein coupled receptor</keyword>
<dbReference type="CDD" id="cd00637">
    <property type="entry name" value="7tm_classA_rhodopsin-like"/>
    <property type="match status" value="1"/>
</dbReference>
<evidence type="ECO:0000256" key="4">
    <source>
        <dbReference type="ARBA" id="ARBA00022989"/>
    </source>
</evidence>
<dbReference type="PANTHER" id="PTHR24247">
    <property type="entry name" value="5-HYDROXYTRYPTAMINE RECEPTOR"/>
    <property type="match status" value="1"/>
</dbReference>
<dbReference type="PROSITE" id="PS00237">
    <property type="entry name" value="G_PROTEIN_RECEP_F1_1"/>
    <property type="match status" value="1"/>
</dbReference>
<keyword evidence="13" id="KW-1185">Reference proteome</keyword>
<dbReference type="PROSITE" id="PS50262">
    <property type="entry name" value="G_PROTEIN_RECEP_F1_2"/>
    <property type="match status" value="1"/>
</dbReference>
<evidence type="ECO:0000256" key="8">
    <source>
        <dbReference type="ARBA" id="ARBA00023224"/>
    </source>
</evidence>
<dbReference type="Gene3D" id="1.20.1070.10">
    <property type="entry name" value="Rhodopsin 7-helix transmembrane proteins"/>
    <property type="match status" value="1"/>
</dbReference>